<proteinExistence type="predicted"/>
<name>A0AAV7D9E2_ENGPU</name>
<sequence>MVKYGGSAPRQHQAPVKTLKSQTDLNQYLLKKLRSPQGAKAKMVAGHVEREREEEDSEAESGGGREEVSGEEEIAPVSRNGIQGSHPCSKRAVRY</sequence>
<organism evidence="2 3">
    <name type="scientific">Engystomops pustulosus</name>
    <name type="common">Tungara frog</name>
    <name type="synonym">Physalaemus pustulosus</name>
    <dbReference type="NCBI Taxonomy" id="76066"/>
    <lineage>
        <taxon>Eukaryota</taxon>
        <taxon>Metazoa</taxon>
        <taxon>Chordata</taxon>
        <taxon>Craniata</taxon>
        <taxon>Vertebrata</taxon>
        <taxon>Euteleostomi</taxon>
        <taxon>Amphibia</taxon>
        <taxon>Batrachia</taxon>
        <taxon>Anura</taxon>
        <taxon>Neobatrachia</taxon>
        <taxon>Hyloidea</taxon>
        <taxon>Leptodactylidae</taxon>
        <taxon>Leiuperinae</taxon>
        <taxon>Engystomops</taxon>
    </lineage>
</organism>
<gene>
    <name evidence="2" type="ORF">GDO81_001058</name>
</gene>
<dbReference type="EMBL" id="WNYA01000001">
    <property type="protein sequence ID" value="KAG8594073.1"/>
    <property type="molecule type" value="Genomic_DNA"/>
</dbReference>
<evidence type="ECO:0000313" key="2">
    <source>
        <dbReference type="EMBL" id="KAG8594073.1"/>
    </source>
</evidence>
<accession>A0AAV7D9E2</accession>
<evidence type="ECO:0000313" key="3">
    <source>
        <dbReference type="Proteomes" id="UP000824782"/>
    </source>
</evidence>
<evidence type="ECO:0000256" key="1">
    <source>
        <dbReference type="SAM" id="MobiDB-lite"/>
    </source>
</evidence>
<comment type="caution">
    <text evidence="2">The sequence shown here is derived from an EMBL/GenBank/DDBJ whole genome shotgun (WGS) entry which is preliminary data.</text>
</comment>
<dbReference type="Proteomes" id="UP000824782">
    <property type="component" value="Unassembled WGS sequence"/>
</dbReference>
<keyword evidence="3" id="KW-1185">Reference proteome</keyword>
<reference evidence="2" key="1">
    <citation type="thesis" date="2020" institute="ProQuest LLC" country="789 East Eisenhower Parkway, Ann Arbor, MI, USA">
        <title>Comparative Genomics and Chromosome Evolution.</title>
        <authorList>
            <person name="Mudd A.B."/>
        </authorList>
    </citation>
    <scope>NUCLEOTIDE SEQUENCE</scope>
    <source>
        <strain evidence="2">237g6f4</strain>
        <tissue evidence="2">Blood</tissue>
    </source>
</reference>
<protein>
    <submittedName>
        <fullName evidence="2">Uncharacterized protein</fullName>
    </submittedName>
</protein>
<dbReference type="AlphaFoldDB" id="A0AAV7D9E2"/>
<feature type="region of interest" description="Disordered" evidence="1">
    <location>
        <begin position="1"/>
        <end position="95"/>
    </location>
</feature>